<evidence type="ECO:0000256" key="5">
    <source>
        <dbReference type="ARBA" id="ARBA00022777"/>
    </source>
</evidence>
<dbReference type="SMART" id="SM00388">
    <property type="entry name" value="HisKA"/>
    <property type="match status" value="1"/>
</dbReference>
<dbReference type="RefSeq" id="WP_092745267.1">
    <property type="nucleotide sequence ID" value="NZ_FMZC01000014.1"/>
</dbReference>
<dbReference type="GO" id="GO:0000155">
    <property type="term" value="F:phosphorelay sensor kinase activity"/>
    <property type="evidence" value="ECO:0007669"/>
    <property type="project" value="InterPro"/>
</dbReference>
<dbReference type="PRINTS" id="PR00344">
    <property type="entry name" value="BCTRLSENSOR"/>
</dbReference>
<reference evidence="7 8" key="1">
    <citation type="submission" date="2016-10" db="EMBL/GenBank/DDBJ databases">
        <authorList>
            <person name="de Groot N.N."/>
        </authorList>
    </citation>
    <scope>NUCLEOTIDE SEQUENCE [LARGE SCALE GENOMIC DNA]</scope>
    <source>
        <strain evidence="7 8">DSM 16619</strain>
    </source>
</reference>
<dbReference type="Proteomes" id="UP000198781">
    <property type="component" value="Unassembled WGS sequence"/>
</dbReference>
<evidence type="ECO:0000259" key="6">
    <source>
        <dbReference type="PROSITE" id="PS50109"/>
    </source>
</evidence>
<evidence type="ECO:0000256" key="1">
    <source>
        <dbReference type="ARBA" id="ARBA00000085"/>
    </source>
</evidence>
<dbReference type="EMBL" id="FMZC01000014">
    <property type="protein sequence ID" value="SDE24462.1"/>
    <property type="molecule type" value="Genomic_DNA"/>
</dbReference>
<dbReference type="Gene3D" id="3.30.565.10">
    <property type="entry name" value="Histidine kinase-like ATPase, C-terminal domain"/>
    <property type="match status" value="1"/>
</dbReference>
<dbReference type="Pfam" id="PF00512">
    <property type="entry name" value="HisKA"/>
    <property type="match status" value="1"/>
</dbReference>
<dbReference type="Gene3D" id="1.10.287.130">
    <property type="match status" value="1"/>
</dbReference>
<evidence type="ECO:0000313" key="7">
    <source>
        <dbReference type="EMBL" id="SDE24462.1"/>
    </source>
</evidence>
<dbReference type="GO" id="GO:0007234">
    <property type="term" value="P:osmosensory signaling via phosphorelay pathway"/>
    <property type="evidence" value="ECO:0007669"/>
    <property type="project" value="TreeGrafter"/>
</dbReference>
<dbReference type="PROSITE" id="PS50109">
    <property type="entry name" value="HIS_KIN"/>
    <property type="match status" value="1"/>
</dbReference>
<organism evidence="7 8">
    <name type="scientific">Paracidovorax valerianellae</name>
    <dbReference type="NCBI Taxonomy" id="187868"/>
    <lineage>
        <taxon>Bacteria</taxon>
        <taxon>Pseudomonadati</taxon>
        <taxon>Pseudomonadota</taxon>
        <taxon>Betaproteobacteria</taxon>
        <taxon>Burkholderiales</taxon>
        <taxon>Comamonadaceae</taxon>
        <taxon>Paracidovorax</taxon>
    </lineage>
</organism>
<dbReference type="InterPro" id="IPR036097">
    <property type="entry name" value="HisK_dim/P_sf"/>
</dbReference>
<dbReference type="InterPro" id="IPR036890">
    <property type="entry name" value="HATPase_C_sf"/>
</dbReference>
<dbReference type="AlphaFoldDB" id="A0A1G7BBX0"/>
<keyword evidence="4" id="KW-0808">Transferase</keyword>
<dbReference type="SUPFAM" id="SSF47384">
    <property type="entry name" value="Homodimeric domain of signal transducing histidine kinase"/>
    <property type="match status" value="1"/>
</dbReference>
<keyword evidence="3" id="KW-0597">Phosphoprotein</keyword>
<evidence type="ECO:0000256" key="3">
    <source>
        <dbReference type="ARBA" id="ARBA00022553"/>
    </source>
</evidence>
<feature type="domain" description="Histidine kinase" evidence="6">
    <location>
        <begin position="40"/>
        <end position="272"/>
    </location>
</feature>
<protein>
    <recommendedName>
        <fullName evidence="2">histidine kinase</fullName>
        <ecNumber evidence="2">2.7.13.3</ecNumber>
    </recommendedName>
</protein>
<evidence type="ECO:0000313" key="8">
    <source>
        <dbReference type="Proteomes" id="UP000198781"/>
    </source>
</evidence>
<dbReference type="InterPro" id="IPR005467">
    <property type="entry name" value="His_kinase_dom"/>
</dbReference>
<dbReference type="InterPro" id="IPR003594">
    <property type="entry name" value="HATPase_dom"/>
</dbReference>
<dbReference type="SMART" id="SM00387">
    <property type="entry name" value="HATPase_c"/>
    <property type="match status" value="1"/>
</dbReference>
<dbReference type="CDD" id="cd00082">
    <property type="entry name" value="HisKA"/>
    <property type="match status" value="1"/>
</dbReference>
<keyword evidence="8" id="KW-1185">Reference proteome</keyword>
<dbReference type="Pfam" id="PF02518">
    <property type="entry name" value="HATPase_c"/>
    <property type="match status" value="1"/>
</dbReference>
<gene>
    <name evidence="7" type="ORF">SAMN05192589_11420</name>
</gene>
<dbReference type="STRING" id="187868.SAMN05192589_11420"/>
<accession>A0A1G7BBX0</accession>
<evidence type="ECO:0000256" key="2">
    <source>
        <dbReference type="ARBA" id="ARBA00012438"/>
    </source>
</evidence>
<dbReference type="InterPro" id="IPR004358">
    <property type="entry name" value="Sig_transdc_His_kin-like_C"/>
</dbReference>
<dbReference type="PANTHER" id="PTHR42878">
    <property type="entry name" value="TWO-COMPONENT HISTIDINE KINASE"/>
    <property type="match status" value="1"/>
</dbReference>
<comment type="catalytic activity">
    <reaction evidence="1">
        <text>ATP + protein L-histidine = ADP + protein N-phospho-L-histidine.</text>
        <dbReference type="EC" id="2.7.13.3"/>
    </reaction>
</comment>
<dbReference type="SUPFAM" id="SSF55874">
    <property type="entry name" value="ATPase domain of HSP90 chaperone/DNA topoisomerase II/histidine kinase"/>
    <property type="match status" value="1"/>
</dbReference>
<dbReference type="GO" id="GO:0030295">
    <property type="term" value="F:protein kinase activator activity"/>
    <property type="evidence" value="ECO:0007669"/>
    <property type="project" value="TreeGrafter"/>
</dbReference>
<dbReference type="EC" id="2.7.13.3" evidence="2"/>
<name>A0A1G7BBX0_9BURK</name>
<dbReference type="InterPro" id="IPR003661">
    <property type="entry name" value="HisK_dim/P_dom"/>
</dbReference>
<dbReference type="OrthoDB" id="9808408at2"/>
<dbReference type="PANTHER" id="PTHR42878:SF15">
    <property type="entry name" value="BACTERIOPHYTOCHROME"/>
    <property type="match status" value="1"/>
</dbReference>
<keyword evidence="5 7" id="KW-0418">Kinase</keyword>
<evidence type="ECO:0000256" key="4">
    <source>
        <dbReference type="ARBA" id="ARBA00022679"/>
    </source>
</evidence>
<proteinExistence type="predicted"/>
<sequence length="273" mass="28711">MDGPHSDPQSGLGALPTDEVARLKAELEAARQEQETFLRAVSHDLRAPVRHILAYGRLARETVAESNADPEALQFLDTIAQAGQQLGSMIDGLIQLGRIGSAPVLPGPLDLGPALHKAMAAALAAAAAAPQKTAAATADWPGSVQWDLPSADACPMVWADAGWLHDVLLALLDNALKFSRGAQPPRIVVQAQKQGEQHIAITVQDNGAGFAAAQAGQLFQVFQRLHPVSQFDGLGLGLARCRRLVTRMGGTIDISAVPQQGCTVRVVLPAVCD</sequence>
<dbReference type="InterPro" id="IPR050351">
    <property type="entry name" value="BphY/WalK/GraS-like"/>
</dbReference>
<dbReference type="GO" id="GO:0000156">
    <property type="term" value="F:phosphorelay response regulator activity"/>
    <property type="evidence" value="ECO:0007669"/>
    <property type="project" value="TreeGrafter"/>
</dbReference>